<dbReference type="KEGG" id="ksk:KSE_62910"/>
<protein>
    <submittedName>
        <fullName evidence="3">Putative aliphatic sulfonate ABC transporter substrate-binding protein</fullName>
    </submittedName>
</protein>
<dbReference type="SMART" id="SM00062">
    <property type="entry name" value="PBPb"/>
    <property type="match status" value="1"/>
</dbReference>
<evidence type="ECO:0000259" key="2">
    <source>
        <dbReference type="SMART" id="SM00062"/>
    </source>
</evidence>
<dbReference type="InterPro" id="IPR001638">
    <property type="entry name" value="Solute-binding_3/MltF_N"/>
</dbReference>
<dbReference type="Gene3D" id="3.40.190.10">
    <property type="entry name" value="Periplasmic binding protein-like II"/>
    <property type="match status" value="2"/>
</dbReference>
<dbReference type="Pfam" id="PF09084">
    <property type="entry name" value="NMT1"/>
    <property type="match status" value="1"/>
</dbReference>
<dbReference type="PANTHER" id="PTHR30024:SF42">
    <property type="entry name" value="ALIPHATIC SULFONATES-BINDING PROTEIN-RELATED"/>
    <property type="match status" value="1"/>
</dbReference>
<name>E4N1M0_KITSK</name>
<comment type="similarity">
    <text evidence="1">Belongs to the bacterial solute-binding protein SsuA/TauA family.</text>
</comment>
<evidence type="ECO:0000313" key="4">
    <source>
        <dbReference type="Proteomes" id="UP000007076"/>
    </source>
</evidence>
<dbReference type="eggNOG" id="COG0715">
    <property type="taxonomic scope" value="Bacteria"/>
</dbReference>
<dbReference type="HOGENOM" id="CLU_028871_2_0_11"/>
<evidence type="ECO:0000256" key="1">
    <source>
        <dbReference type="ARBA" id="ARBA00010742"/>
    </source>
</evidence>
<dbReference type="Proteomes" id="UP000007076">
    <property type="component" value="Chromosome"/>
</dbReference>
<dbReference type="SUPFAM" id="SSF53850">
    <property type="entry name" value="Periplasmic binding protein-like II"/>
    <property type="match status" value="1"/>
</dbReference>
<dbReference type="PANTHER" id="PTHR30024">
    <property type="entry name" value="ALIPHATIC SULFONATES-BINDING PROTEIN-RELATED"/>
    <property type="match status" value="1"/>
</dbReference>
<keyword evidence="4" id="KW-1185">Reference proteome</keyword>
<accession>E4N1M0</accession>
<proteinExistence type="inferred from homology"/>
<organism evidence="3 4">
    <name type="scientific">Kitasatospora setae (strain ATCC 33774 / DSM 43861 / JCM 3304 / KCC A-0304 / NBRC 14216 / KM-6054)</name>
    <name type="common">Streptomyces setae</name>
    <dbReference type="NCBI Taxonomy" id="452652"/>
    <lineage>
        <taxon>Bacteria</taxon>
        <taxon>Bacillati</taxon>
        <taxon>Actinomycetota</taxon>
        <taxon>Actinomycetes</taxon>
        <taxon>Kitasatosporales</taxon>
        <taxon>Streptomycetaceae</taxon>
        <taxon>Kitasatospora</taxon>
    </lineage>
</organism>
<dbReference type="AlphaFoldDB" id="E4N1M0"/>
<dbReference type="InterPro" id="IPR015168">
    <property type="entry name" value="SsuA/THI5"/>
</dbReference>
<dbReference type="PATRIC" id="fig|452652.3.peg.6311"/>
<sequence length="305" mass="32110">MTVIVGVHRSNPSLYHLARLDYLQQELAPLGESAEFHHYADGTKTGPYLADGTIDFGGTGSTPPITAQAAGHDIVYTAVSAPRPDHGALLVAADGPVHSVADLKGGTVVLGIGSWQTHLLAKALDQHGLSYRDDITAERPAGDEAERLADGRIAGWIAQGAELAAARRTGAFRELIRTGDVITDRSVFFARRDLAVQRPEVVAAIVTALQRADHWAAANPAEAAAIAAADQGGEAADWQTALAALPWRLEPATAEFVAEQQEAADIFHRVGFIERAVTVADIHLPELEQPVAAAVAAASPVAKEV</sequence>
<evidence type="ECO:0000313" key="3">
    <source>
        <dbReference type="EMBL" id="BAJ32054.1"/>
    </source>
</evidence>
<reference evidence="3 4" key="1">
    <citation type="journal article" date="2010" name="DNA Res.">
        <title>Genome sequence of Kitasatospora setae NBRC 14216T: an evolutionary snapshot of the family Streptomycetaceae.</title>
        <authorList>
            <person name="Ichikawa N."/>
            <person name="Oguchi A."/>
            <person name="Ikeda H."/>
            <person name="Ishikawa J."/>
            <person name="Kitani S."/>
            <person name="Watanabe Y."/>
            <person name="Nakamura S."/>
            <person name="Katano Y."/>
            <person name="Kishi E."/>
            <person name="Sasagawa M."/>
            <person name="Ankai A."/>
            <person name="Fukui S."/>
            <person name="Hashimoto Y."/>
            <person name="Kamata S."/>
            <person name="Otoguro M."/>
            <person name="Tanikawa S."/>
            <person name="Nihira T."/>
            <person name="Horinouchi S."/>
            <person name="Ohnishi Y."/>
            <person name="Hayakawa M."/>
            <person name="Kuzuyama T."/>
            <person name="Arisawa A."/>
            <person name="Nomoto F."/>
            <person name="Miura H."/>
            <person name="Takahashi Y."/>
            <person name="Fujita N."/>
        </authorList>
    </citation>
    <scope>NUCLEOTIDE SEQUENCE [LARGE SCALE GENOMIC DNA]</scope>
    <source>
        <strain evidence="4">ATCC 33774 / DSM 43861 / JCM 3304 / KCC A-0304 / NBRC 14216 / KM-6054</strain>
    </source>
</reference>
<dbReference type="STRING" id="452652.KSE_62910"/>
<dbReference type="RefSeq" id="WP_014139350.1">
    <property type="nucleotide sequence ID" value="NC_016109.1"/>
</dbReference>
<gene>
    <name evidence="3" type="primary">ssuA2</name>
    <name evidence="3" type="ordered locus">KSE_62910</name>
</gene>
<dbReference type="EMBL" id="AP010968">
    <property type="protein sequence ID" value="BAJ32054.1"/>
    <property type="molecule type" value="Genomic_DNA"/>
</dbReference>
<feature type="domain" description="Solute-binding protein family 3/N-terminal" evidence="2">
    <location>
        <begin position="2"/>
        <end position="219"/>
    </location>
</feature>